<proteinExistence type="predicted"/>
<accession>A0A511N137</accession>
<reference evidence="2 3" key="1">
    <citation type="submission" date="2019-07" db="EMBL/GenBank/DDBJ databases">
        <title>Whole genome shotgun sequence of Deinococcus cellulosilyticus NBRC 106333.</title>
        <authorList>
            <person name="Hosoyama A."/>
            <person name="Uohara A."/>
            <person name="Ohji S."/>
            <person name="Ichikawa N."/>
        </authorList>
    </citation>
    <scope>NUCLEOTIDE SEQUENCE [LARGE SCALE GENOMIC DNA]</scope>
    <source>
        <strain evidence="2 3">NBRC 106333</strain>
    </source>
</reference>
<organism evidence="2 3">
    <name type="scientific">Deinococcus cellulosilyticus (strain DSM 18568 / NBRC 106333 / KACC 11606 / 5516J-15)</name>
    <dbReference type="NCBI Taxonomy" id="1223518"/>
    <lineage>
        <taxon>Bacteria</taxon>
        <taxon>Thermotogati</taxon>
        <taxon>Deinococcota</taxon>
        <taxon>Deinococci</taxon>
        <taxon>Deinococcales</taxon>
        <taxon>Deinococcaceae</taxon>
        <taxon>Deinococcus</taxon>
    </lineage>
</organism>
<gene>
    <name evidence="2" type="ORF">DC3_22280</name>
</gene>
<evidence type="ECO:0000256" key="1">
    <source>
        <dbReference type="SAM" id="MobiDB-lite"/>
    </source>
</evidence>
<sequence length="61" mass="6351">MDFMNAGWWAFEIAGGQIPLLLNAFEAVPLNEGGQCQAKRCTGGSNPSAIPVPDTAPVPGH</sequence>
<feature type="region of interest" description="Disordered" evidence="1">
    <location>
        <begin position="39"/>
        <end position="61"/>
    </location>
</feature>
<dbReference type="EMBL" id="BJXB01000008">
    <property type="protein sequence ID" value="GEM46593.1"/>
    <property type="molecule type" value="Genomic_DNA"/>
</dbReference>
<name>A0A511N137_DEIC1</name>
<protein>
    <submittedName>
        <fullName evidence="2">Uncharacterized protein</fullName>
    </submittedName>
</protein>
<keyword evidence="3" id="KW-1185">Reference proteome</keyword>
<dbReference type="Proteomes" id="UP000321306">
    <property type="component" value="Unassembled WGS sequence"/>
</dbReference>
<evidence type="ECO:0000313" key="3">
    <source>
        <dbReference type="Proteomes" id="UP000321306"/>
    </source>
</evidence>
<evidence type="ECO:0000313" key="2">
    <source>
        <dbReference type="EMBL" id="GEM46593.1"/>
    </source>
</evidence>
<comment type="caution">
    <text evidence="2">The sequence shown here is derived from an EMBL/GenBank/DDBJ whole genome shotgun (WGS) entry which is preliminary data.</text>
</comment>
<dbReference type="AlphaFoldDB" id="A0A511N137"/>